<accession>A0A1I6SRK7</accession>
<dbReference type="RefSeq" id="WP_090230307.1">
    <property type="nucleotide sequence ID" value="NZ_FOZP01000010.1"/>
</dbReference>
<name>A0A1I6SRK7_9FLAO</name>
<dbReference type="GO" id="GO:0007155">
    <property type="term" value="P:cell adhesion"/>
    <property type="evidence" value="ECO:0007669"/>
    <property type="project" value="InterPro"/>
</dbReference>
<keyword evidence="1" id="KW-0732">Signal</keyword>
<dbReference type="InterPro" id="IPR028974">
    <property type="entry name" value="TSP_type-3_rpt"/>
</dbReference>
<sequence>MKHLRIITLALLCGAFFTSCEKETVILPENATNFNKELLLISPSLNNKIIGFKDDNNKIIGYYYENNSKEIFTINKAEIISNRSVDVNEIISLAGDEDNFGYGGSNNPPCAYFNLSDPILDLGIFDREMTDSSDHTESWTHNFTSSISEGFTADEVTIEIRETFSDNNASVITIDGNDYNFTINGASGCDVILQTFTFTGEAASFANDGIINITFNENGDDIALDYCKVTIRSNPDADNDGVSDEYDNCPFTANENQADFDEDGMGDACDDDDDNDGVVDAKDAHPYSNFTPDFHIYDNYFGIDNQQARNGSTMMDQLNSLLDAINAEYNGENYSALHRKFTSELAKLSYYWYKDRLITSRERSAISAAAYRADVPMTYGNY</sequence>
<proteinExistence type="predicted"/>
<dbReference type="AlphaFoldDB" id="A0A1I6SRK7"/>
<dbReference type="Pfam" id="PF02412">
    <property type="entry name" value="TSP_3"/>
    <property type="match status" value="2"/>
</dbReference>
<dbReference type="STRING" id="593133.SAMN04488006_0075"/>
<keyword evidence="4" id="KW-1185">Reference proteome</keyword>
<evidence type="ECO:0000256" key="1">
    <source>
        <dbReference type="ARBA" id="ARBA00022729"/>
    </source>
</evidence>
<dbReference type="EMBL" id="FOZP01000010">
    <property type="protein sequence ID" value="SFS79499.1"/>
    <property type="molecule type" value="Genomic_DNA"/>
</dbReference>
<organism evidence="3 4">
    <name type="scientific">Lutibacter maritimus</name>
    <dbReference type="NCBI Taxonomy" id="593133"/>
    <lineage>
        <taxon>Bacteria</taxon>
        <taxon>Pseudomonadati</taxon>
        <taxon>Bacteroidota</taxon>
        <taxon>Flavobacteriia</taxon>
        <taxon>Flavobacteriales</taxon>
        <taxon>Flavobacteriaceae</taxon>
        <taxon>Lutibacter</taxon>
    </lineage>
</organism>
<dbReference type="PROSITE" id="PS51257">
    <property type="entry name" value="PROKAR_LIPOPROTEIN"/>
    <property type="match status" value="1"/>
</dbReference>
<dbReference type="PANTHER" id="PTHR10199:SF119">
    <property type="entry name" value="RE20510P"/>
    <property type="match status" value="1"/>
</dbReference>
<evidence type="ECO:0000313" key="4">
    <source>
        <dbReference type="Proteomes" id="UP000199312"/>
    </source>
</evidence>
<dbReference type="SUPFAM" id="SSF103647">
    <property type="entry name" value="TSP type-3 repeat"/>
    <property type="match status" value="1"/>
</dbReference>
<dbReference type="Proteomes" id="UP000199312">
    <property type="component" value="Unassembled WGS sequence"/>
</dbReference>
<protein>
    <submittedName>
        <fullName evidence="3">Thrombospondin type 3 repeat-containing protein</fullName>
    </submittedName>
</protein>
<reference evidence="4" key="1">
    <citation type="submission" date="2016-10" db="EMBL/GenBank/DDBJ databases">
        <authorList>
            <person name="Varghese N."/>
            <person name="Submissions S."/>
        </authorList>
    </citation>
    <scope>NUCLEOTIDE SEQUENCE [LARGE SCALE GENOMIC DNA]</scope>
    <source>
        <strain evidence="4">DSM 24450</strain>
    </source>
</reference>
<dbReference type="PANTHER" id="PTHR10199">
    <property type="entry name" value="THROMBOSPONDIN"/>
    <property type="match status" value="1"/>
</dbReference>
<evidence type="ECO:0000313" key="3">
    <source>
        <dbReference type="EMBL" id="SFS79499.1"/>
    </source>
</evidence>
<evidence type="ECO:0000256" key="2">
    <source>
        <dbReference type="ARBA" id="ARBA00022837"/>
    </source>
</evidence>
<dbReference type="GO" id="GO:0005509">
    <property type="term" value="F:calcium ion binding"/>
    <property type="evidence" value="ECO:0007669"/>
    <property type="project" value="InterPro"/>
</dbReference>
<dbReference type="Gene3D" id="4.10.1080.10">
    <property type="entry name" value="TSP type-3 repeat"/>
    <property type="match status" value="1"/>
</dbReference>
<keyword evidence="2" id="KW-0106">Calcium</keyword>
<dbReference type="InterPro" id="IPR003367">
    <property type="entry name" value="Thrombospondin_3-like_rpt"/>
</dbReference>
<dbReference type="OrthoDB" id="1439746at2"/>
<gene>
    <name evidence="3" type="ORF">SAMN04488006_0075</name>
</gene>